<evidence type="ECO:0000259" key="1">
    <source>
        <dbReference type="Pfam" id="PF12697"/>
    </source>
</evidence>
<dbReference type="GO" id="GO:0046464">
    <property type="term" value="P:acylglycerol catabolic process"/>
    <property type="evidence" value="ECO:0007669"/>
    <property type="project" value="TreeGrafter"/>
</dbReference>
<evidence type="ECO:0000313" key="3">
    <source>
        <dbReference type="Proteomes" id="UP000574067"/>
    </source>
</evidence>
<dbReference type="InterPro" id="IPR050266">
    <property type="entry name" value="AB_hydrolase_sf"/>
</dbReference>
<dbReference type="InterPro" id="IPR029058">
    <property type="entry name" value="AB_hydrolase_fold"/>
</dbReference>
<dbReference type="PANTHER" id="PTHR43798:SF33">
    <property type="entry name" value="HYDROLASE, PUTATIVE (AFU_ORTHOLOGUE AFUA_2G14860)-RELATED"/>
    <property type="match status" value="1"/>
</dbReference>
<dbReference type="AlphaFoldDB" id="A0A848FHW7"/>
<organism evidence="2 3">
    <name type="scientific">Azohydromonas caseinilytica</name>
    <dbReference type="NCBI Taxonomy" id="2728836"/>
    <lineage>
        <taxon>Bacteria</taxon>
        <taxon>Pseudomonadati</taxon>
        <taxon>Pseudomonadota</taxon>
        <taxon>Betaproteobacteria</taxon>
        <taxon>Burkholderiales</taxon>
        <taxon>Sphaerotilaceae</taxon>
        <taxon>Azohydromonas</taxon>
    </lineage>
</organism>
<accession>A0A848FHW7</accession>
<dbReference type="PRINTS" id="PR00111">
    <property type="entry name" value="ABHYDROLASE"/>
</dbReference>
<dbReference type="Gene3D" id="3.40.50.1820">
    <property type="entry name" value="alpha/beta hydrolase"/>
    <property type="match status" value="1"/>
</dbReference>
<comment type="caution">
    <text evidence="2">The sequence shown here is derived from an EMBL/GenBank/DDBJ whole genome shotgun (WGS) entry which is preliminary data.</text>
</comment>
<dbReference type="GO" id="GO:0016020">
    <property type="term" value="C:membrane"/>
    <property type="evidence" value="ECO:0007669"/>
    <property type="project" value="TreeGrafter"/>
</dbReference>
<keyword evidence="2" id="KW-0378">Hydrolase</keyword>
<name>A0A848FHW7_9BURK</name>
<proteinExistence type="predicted"/>
<dbReference type="SUPFAM" id="SSF53474">
    <property type="entry name" value="alpha/beta-Hydrolases"/>
    <property type="match status" value="1"/>
</dbReference>
<dbReference type="Proteomes" id="UP000574067">
    <property type="component" value="Unassembled WGS sequence"/>
</dbReference>
<sequence length="286" mass="30404">MSRTASSSATVDARTTVLALHSSASGARQWDAWREQLPPSVELVAPGLIGYGANGESGGWRSAQPVSLGDEARRLAGLLERPGGVHLLGHSYGGAVALELALMKPGCVRSLTLYEPVRFGVLRTPGTERLWTSVLAFGYGVGALVRAQRVDEAAALFVDYWGGAGAWAACSERRRAAIAAYIPKVDAEFGALFTDEVPLRAWRRLEMPVRLLVGTRSPEPALRIAERLAELCPRGSLERLQGLGHMGPVEAPARVAAAVSFSEAPVLADRAASGAWRAPESLQACR</sequence>
<dbReference type="EMBL" id="JABBFW010000022">
    <property type="protein sequence ID" value="NML17800.1"/>
    <property type="molecule type" value="Genomic_DNA"/>
</dbReference>
<gene>
    <name evidence="2" type="ORF">HHL10_22775</name>
</gene>
<protein>
    <submittedName>
        <fullName evidence="2">Alpha/beta hydrolase</fullName>
    </submittedName>
</protein>
<dbReference type="Pfam" id="PF12697">
    <property type="entry name" value="Abhydrolase_6"/>
    <property type="match status" value="1"/>
</dbReference>
<reference evidence="2 3" key="1">
    <citation type="submission" date="2020-04" db="EMBL/GenBank/DDBJ databases">
        <title>Azohydromonas sp. isolated from soil.</title>
        <authorList>
            <person name="Dahal R.H."/>
        </authorList>
    </citation>
    <scope>NUCLEOTIDE SEQUENCE [LARGE SCALE GENOMIC DNA]</scope>
    <source>
        <strain evidence="2 3">G-1-1-14</strain>
    </source>
</reference>
<dbReference type="RefSeq" id="WP_169162698.1">
    <property type="nucleotide sequence ID" value="NZ_JABBFW010000022.1"/>
</dbReference>
<dbReference type="InterPro" id="IPR000073">
    <property type="entry name" value="AB_hydrolase_1"/>
</dbReference>
<dbReference type="PANTHER" id="PTHR43798">
    <property type="entry name" value="MONOACYLGLYCEROL LIPASE"/>
    <property type="match status" value="1"/>
</dbReference>
<evidence type="ECO:0000313" key="2">
    <source>
        <dbReference type="EMBL" id="NML17800.1"/>
    </source>
</evidence>
<feature type="domain" description="AB hydrolase-1" evidence="1">
    <location>
        <begin position="17"/>
        <end position="258"/>
    </location>
</feature>
<keyword evidence="3" id="KW-1185">Reference proteome</keyword>
<dbReference type="GO" id="GO:0047372">
    <property type="term" value="F:monoacylglycerol lipase activity"/>
    <property type="evidence" value="ECO:0007669"/>
    <property type="project" value="TreeGrafter"/>
</dbReference>